<dbReference type="EMBL" id="AAZO01004383">
    <property type="status" value="NOT_ANNOTATED_CDS"/>
    <property type="molecule type" value="Genomic_DNA"/>
</dbReference>
<proteinExistence type="predicted"/>
<dbReference type="HOGENOM" id="CLU_581746_0_0_1"/>
<dbReference type="Proteomes" id="UP000009046">
    <property type="component" value="Unassembled WGS sequence"/>
</dbReference>
<reference evidence="2" key="3">
    <citation type="submission" date="2021-02" db="UniProtKB">
        <authorList>
            <consortium name="EnsemblMetazoa"/>
        </authorList>
    </citation>
    <scope>IDENTIFICATION</scope>
    <source>
        <strain evidence="2">USDA</strain>
    </source>
</reference>
<evidence type="ECO:0000313" key="1">
    <source>
        <dbReference type="EMBL" id="EEB15563.1"/>
    </source>
</evidence>
<dbReference type="CTD" id="8240201"/>
<name>E0VQA7_PEDHC</name>
<dbReference type="KEGG" id="phu:Phum_PHUM375620"/>
<dbReference type="InterPro" id="IPR045700">
    <property type="entry name" value="Rab3GAP1"/>
</dbReference>
<protein>
    <submittedName>
        <fullName evidence="1">Rab3 GTPase-activating protein catalytic subunit, putative</fullName>
    </submittedName>
</protein>
<dbReference type="AlphaFoldDB" id="E0VQA7"/>
<evidence type="ECO:0000313" key="2">
    <source>
        <dbReference type="EnsemblMetazoa" id="PHUM375620-PA"/>
    </source>
</evidence>
<organism>
    <name type="scientific">Pediculus humanus subsp. corporis</name>
    <name type="common">Body louse</name>
    <dbReference type="NCBI Taxonomy" id="121224"/>
    <lineage>
        <taxon>Eukaryota</taxon>
        <taxon>Metazoa</taxon>
        <taxon>Ecdysozoa</taxon>
        <taxon>Arthropoda</taxon>
        <taxon>Hexapoda</taxon>
        <taxon>Insecta</taxon>
        <taxon>Pterygota</taxon>
        <taxon>Neoptera</taxon>
        <taxon>Paraneoptera</taxon>
        <taxon>Psocodea</taxon>
        <taxon>Troctomorpha</taxon>
        <taxon>Phthiraptera</taxon>
        <taxon>Anoplura</taxon>
        <taxon>Pediculidae</taxon>
        <taxon>Pediculus</taxon>
    </lineage>
</organism>
<accession>E0VQA7</accession>
<dbReference type="OrthoDB" id="17346at2759"/>
<dbReference type="PANTHER" id="PTHR21422:SF9">
    <property type="entry name" value="RAB3 GTPASE-ACTIVATING PROTEIN CATALYTIC SUBUNIT"/>
    <property type="match status" value="1"/>
</dbReference>
<dbReference type="GO" id="GO:0005096">
    <property type="term" value="F:GTPase activator activity"/>
    <property type="evidence" value="ECO:0007669"/>
    <property type="project" value="InterPro"/>
</dbReference>
<reference evidence="1" key="2">
    <citation type="submission" date="2007-04" db="EMBL/GenBank/DDBJ databases">
        <title>The genome of the human body louse.</title>
        <authorList>
            <consortium name="The Human Body Louse Genome Consortium"/>
            <person name="Kirkness E."/>
            <person name="Walenz B."/>
            <person name="Hass B."/>
            <person name="Bruggner R."/>
            <person name="Strausberg R."/>
        </authorList>
    </citation>
    <scope>NUCLEOTIDE SEQUENCE</scope>
    <source>
        <strain evidence="1">USDA</strain>
    </source>
</reference>
<sequence>MDEDIYHYDFTTASEFEIFIARLEEIIQEWGLHQKPLEEPLQKDYFKTKEWRISSEILTFAEAEFTLKRYYLKCENIENDDNHNEQEEKPDQAVMDTLSIENDFINNAFLNKNPHPIARWYGLRDYLVLIPQHSSNVASESRIKIVLSSLSIAAGNVKCKVPIFLQALEPWQNYFIGVYQSSYYCTEFSMIHLKKIPLHCKFLTGLLKMFKSKISSGSFQNLATVSVHFTYILKNWTIDNWSQEPPDLDFLGGEVLFVSKVGFLPFGSAYDSINELFLCAIWPSFSENFVVDCENYSDLEPLHAPIWKVSIGAIENPSCLLSDYFIEFLTLTEDKHTIKELLGNLIGNSSQKKFSSESEISSSLSALTESKISAFSKAVIGGEKTAKKESGRYSQNSDQPISSDDLMTLLYYLFPDADQNTKAPYNESTGGYSPDCNIEEKKFENIRKKLIGMKTAPYDSLLWRLAITMAHVIHSLGSLPSAAYFWYEFTQELRFRWENGILIPG</sequence>
<dbReference type="RefSeq" id="XP_002428301.1">
    <property type="nucleotide sequence ID" value="XM_002428256.1"/>
</dbReference>
<dbReference type="EMBL" id="DS235408">
    <property type="protein sequence ID" value="EEB15563.1"/>
    <property type="molecule type" value="Genomic_DNA"/>
</dbReference>
<dbReference type="GeneID" id="8240201"/>
<dbReference type="PANTHER" id="PTHR21422">
    <property type="entry name" value="RAB3 GTPASE-ACTIVATING PROTEIN CATALYTIC SUBUNIT"/>
    <property type="match status" value="1"/>
</dbReference>
<evidence type="ECO:0000313" key="3">
    <source>
        <dbReference type="Proteomes" id="UP000009046"/>
    </source>
</evidence>
<dbReference type="VEuPathDB" id="VectorBase:PHUM375620"/>
<keyword evidence="3" id="KW-1185">Reference proteome</keyword>
<gene>
    <name evidence="2" type="primary">8240201</name>
    <name evidence="1" type="ORF">Phum_PHUM375620</name>
</gene>
<dbReference type="EnsemblMetazoa" id="PHUM375620-RA">
    <property type="protein sequence ID" value="PHUM375620-PA"/>
    <property type="gene ID" value="PHUM375620"/>
</dbReference>
<dbReference type="OMA" id="ANCYIPA"/>
<dbReference type="InParanoid" id="E0VQA7"/>
<reference evidence="1" key="1">
    <citation type="submission" date="2007-04" db="EMBL/GenBank/DDBJ databases">
        <title>Annotation of Pediculus humanus corporis strain USDA.</title>
        <authorList>
            <person name="Kirkness E."/>
            <person name="Hannick L."/>
            <person name="Hass B."/>
            <person name="Bruggner R."/>
            <person name="Lawson D."/>
            <person name="Bidwell S."/>
            <person name="Joardar V."/>
            <person name="Caler E."/>
            <person name="Walenz B."/>
            <person name="Inman J."/>
            <person name="Schobel S."/>
            <person name="Galinsky K."/>
            <person name="Amedeo P."/>
            <person name="Strausberg R."/>
        </authorList>
    </citation>
    <scope>NUCLEOTIDE SEQUENCE</scope>
    <source>
        <strain evidence="1">USDA</strain>
    </source>
</reference>
<dbReference type="STRING" id="121224.E0VQA7"/>
<dbReference type="FunCoup" id="E0VQA7">
    <property type="interactions" value="1196"/>
</dbReference>
<dbReference type="eggNOG" id="KOG2390">
    <property type="taxonomic scope" value="Eukaryota"/>
</dbReference>